<dbReference type="Pfam" id="PF12937">
    <property type="entry name" value="F-box-like"/>
    <property type="match status" value="1"/>
</dbReference>
<protein>
    <recommendedName>
        <fullName evidence="1">F-box domain-containing protein</fullName>
    </recommendedName>
</protein>
<reference evidence="3" key="2">
    <citation type="submission" date="2013-04" db="EMBL/GenBank/DDBJ databases">
        <title>Genomic mechanisms accounting for the adaptation to parasitism in nematode-trapping fungi.</title>
        <authorList>
            <person name="Ahren D.G."/>
        </authorList>
    </citation>
    <scope>NUCLEOTIDE SEQUENCE [LARGE SCALE GENOMIC DNA]</scope>
    <source>
        <strain evidence="3">CBS 200.50</strain>
    </source>
</reference>
<sequence>MNSSPESTSLGRENESPLLSLPTELLCLILDVSYLSNSDLASCRRTCRRLNTVAHDLFNPTYIFKVDHPSRSPWQMIRRLLVHPELGKNLNTIKVEWYRRQAGRPETWTKQWIWTPQETLQLTILAKDLGFDEFAMNAISYGINSEVLLLVLLTFTSRLRHLDFGATEAHIVRGNTIGETMDTLRECYAEPSYFILPESETKTLDESSPKLRNYYGGLMSTLVPGEPDWAALWFHEYLRLDKLPRGLKNVRSIKHGYNLDAGRCKGFYPRSVPRMLYLPRIRSIMCHRCSSDQVEHLGTLWDRGVIAKWESKNFFSDIERIELIDCALDPLCIESIATMTQGLEYFKWSSPDGEKLTESTEQLFFANNKNLRKENLVFGSHCMN</sequence>
<dbReference type="Gene3D" id="1.20.1280.50">
    <property type="match status" value="1"/>
</dbReference>
<dbReference type="SUPFAM" id="SSF81383">
    <property type="entry name" value="F-box domain"/>
    <property type="match status" value="1"/>
</dbReference>
<dbReference type="Proteomes" id="UP000015100">
    <property type="component" value="Unassembled WGS sequence"/>
</dbReference>
<evidence type="ECO:0000313" key="3">
    <source>
        <dbReference type="Proteomes" id="UP000015100"/>
    </source>
</evidence>
<dbReference type="HOGENOM" id="CLU_043545_0_0_1"/>
<evidence type="ECO:0000313" key="2">
    <source>
        <dbReference type="EMBL" id="EPS36040.1"/>
    </source>
</evidence>
<feature type="domain" description="F-box" evidence="1">
    <location>
        <begin position="19"/>
        <end position="56"/>
    </location>
</feature>
<dbReference type="InterPro" id="IPR001810">
    <property type="entry name" value="F-box_dom"/>
</dbReference>
<organism evidence="2 3">
    <name type="scientific">Dactylellina haptotyla (strain CBS 200.50)</name>
    <name type="common">Nematode-trapping fungus</name>
    <name type="synonym">Monacrosporium haptotylum</name>
    <dbReference type="NCBI Taxonomy" id="1284197"/>
    <lineage>
        <taxon>Eukaryota</taxon>
        <taxon>Fungi</taxon>
        <taxon>Dikarya</taxon>
        <taxon>Ascomycota</taxon>
        <taxon>Pezizomycotina</taxon>
        <taxon>Orbiliomycetes</taxon>
        <taxon>Orbiliales</taxon>
        <taxon>Orbiliaceae</taxon>
        <taxon>Dactylellina</taxon>
    </lineage>
</organism>
<keyword evidence="3" id="KW-1185">Reference proteome</keyword>
<dbReference type="InterPro" id="IPR036047">
    <property type="entry name" value="F-box-like_dom_sf"/>
</dbReference>
<proteinExistence type="predicted"/>
<dbReference type="AlphaFoldDB" id="S7ZZ59"/>
<evidence type="ECO:0000259" key="1">
    <source>
        <dbReference type="Pfam" id="PF12937"/>
    </source>
</evidence>
<name>S7ZZ59_DACHA</name>
<dbReference type="CDD" id="cd09917">
    <property type="entry name" value="F-box_SF"/>
    <property type="match status" value="1"/>
</dbReference>
<comment type="caution">
    <text evidence="2">The sequence shown here is derived from an EMBL/GenBank/DDBJ whole genome shotgun (WGS) entry which is preliminary data.</text>
</comment>
<dbReference type="EMBL" id="AQGS01000985">
    <property type="protein sequence ID" value="EPS36040.1"/>
    <property type="molecule type" value="Genomic_DNA"/>
</dbReference>
<accession>S7ZZ59</accession>
<gene>
    <name evidence="2" type="ORF">H072_10537</name>
</gene>
<reference evidence="2 3" key="1">
    <citation type="journal article" date="2013" name="PLoS Genet.">
        <title>Genomic mechanisms accounting for the adaptation to parasitism in nematode-trapping fungi.</title>
        <authorList>
            <person name="Meerupati T."/>
            <person name="Andersson K.M."/>
            <person name="Friman E."/>
            <person name="Kumar D."/>
            <person name="Tunlid A."/>
            <person name="Ahren D."/>
        </authorList>
    </citation>
    <scope>NUCLEOTIDE SEQUENCE [LARGE SCALE GENOMIC DNA]</scope>
    <source>
        <strain evidence="2 3">CBS 200.50</strain>
    </source>
</reference>